<keyword evidence="6" id="KW-0735">Signal-anchor</keyword>
<dbReference type="EMBL" id="KZ821218">
    <property type="protein sequence ID" value="PYH49817.1"/>
    <property type="molecule type" value="Genomic_DNA"/>
</dbReference>
<dbReference type="STRING" id="1450539.A0A318ZRV9"/>
<keyword evidence="9" id="KW-0325">Glycoprotein</keyword>
<dbReference type="GO" id="GO:0016020">
    <property type="term" value="C:membrane"/>
    <property type="evidence" value="ECO:0007669"/>
    <property type="project" value="UniProtKB-SubCell"/>
</dbReference>
<keyword evidence="4" id="KW-0808">Transferase</keyword>
<evidence type="ECO:0000256" key="6">
    <source>
        <dbReference type="ARBA" id="ARBA00022968"/>
    </source>
</evidence>
<proteinExistence type="inferred from homology"/>
<keyword evidence="5" id="KW-0812">Transmembrane</keyword>
<dbReference type="InterPro" id="IPR029044">
    <property type="entry name" value="Nucleotide-diphossugar_trans"/>
</dbReference>
<dbReference type="AlphaFoldDB" id="A0A318ZRV9"/>
<name>A0A318ZRV9_9EURO</name>
<dbReference type="Proteomes" id="UP000248349">
    <property type="component" value="Unassembled WGS sequence"/>
</dbReference>
<comment type="subcellular location">
    <subcellularLocation>
        <location evidence="1">Membrane</location>
        <topology evidence="1">Single-pass type II membrane protein</topology>
    </subcellularLocation>
</comment>
<reference evidence="10 11" key="1">
    <citation type="submission" date="2016-12" db="EMBL/GenBank/DDBJ databases">
        <title>The genomes of Aspergillus section Nigri reveals drivers in fungal speciation.</title>
        <authorList>
            <consortium name="DOE Joint Genome Institute"/>
            <person name="Vesth T.C."/>
            <person name="Nybo J."/>
            <person name="Theobald S."/>
            <person name="Brandl J."/>
            <person name="Frisvad J.C."/>
            <person name="Nielsen K.F."/>
            <person name="Lyhne E.K."/>
            <person name="Kogle M.E."/>
            <person name="Kuo A."/>
            <person name="Riley R."/>
            <person name="Clum A."/>
            <person name="Nolan M."/>
            <person name="Lipzen A."/>
            <person name="Salamov A."/>
            <person name="Henrissat B."/>
            <person name="Wiebenga A."/>
            <person name="De Vries R.P."/>
            <person name="Grigoriev I.V."/>
            <person name="Mortensen U.H."/>
            <person name="Andersen M.R."/>
            <person name="Baker S.E."/>
        </authorList>
    </citation>
    <scope>NUCLEOTIDE SEQUENCE [LARGE SCALE GENOMIC DNA]</scope>
    <source>
        <strain evidence="10 11">JOP 1030-1</strain>
    </source>
</reference>
<evidence type="ECO:0000256" key="2">
    <source>
        <dbReference type="ARBA" id="ARBA00009105"/>
    </source>
</evidence>
<keyword evidence="8" id="KW-0472">Membrane</keyword>
<dbReference type="GO" id="GO:0000033">
    <property type="term" value="F:alpha-1,3-mannosyltransferase activity"/>
    <property type="evidence" value="ECO:0007669"/>
    <property type="project" value="TreeGrafter"/>
</dbReference>
<dbReference type="GO" id="GO:0006493">
    <property type="term" value="P:protein O-linked glycosylation"/>
    <property type="evidence" value="ECO:0007669"/>
    <property type="project" value="TreeGrafter"/>
</dbReference>
<keyword evidence="11" id="KW-1185">Reference proteome</keyword>
<evidence type="ECO:0000256" key="3">
    <source>
        <dbReference type="ARBA" id="ARBA00022676"/>
    </source>
</evidence>
<sequence length="547" mass="61545">MYTFSSRLSNASRRSSTLFRAVVLKRAARDWAPATGTRPQQPLSVPYAHTPVSKEAADSETLAGDLRELFSLLSDSSHTEELTRPIQGTGEAKLRELGFRTRAFSRLFQSWERLHLVEAGEQMLVRSDLLQTLQRTPHVASQLHLDPVELTHRYEAARAVVSHLSRQLFDWSWPYFGDLLGLHAQYWAPSRGIVFTAGNAQAPYLLTSIRSLRAIGCELPIEVMYLGDEDLDEDFREALEGLPGVVTRDLRAMISDAGWTLRGWAAKPFAILLASFRETVFIDADSLFVQNPVALFAEPRYQQHGALFFRDRLLMPGSRKEWIREVLPEPVSRQVRRHNRMWTGQSIHMQESGVVVVDKWRHFVALLLVTRMNGPDREGNEAEGRRGVYDMVYGDKETFWLGWELAGDTEYAFHEGAAAVMGPVQSSTSVSRVVQDNATSADNPPTATLTAPLQICAPQILHLGVDGRPLWFNGWLLRNKYATKQEYGTFEGFITEPPDAHDDGSWKLQQNNVCCMSADRVTGFTDAEREVLGRMVEIAREVGGGRS</sequence>
<gene>
    <name evidence="10" type="ORF">BP01DRAFT_396518</name>
</gene>
<dbReference type="PANTHER" id="PTHR31392">
    <property type="entry name" value="ALPHA-1,3-MANNOSYLTRANSFERASE MNN1-RELATED"/>
    <property type="match status" value="1"/>
</dbReference>
<evidence type="ECO:0000313" key="11">
    <source>
        <dbReference type="Proteomes" id="UP000248349"/>
    </source>
</evidence>
<evidence type="ECO:0000256" key="5">
    <source>
        <dbReference type="ARBA" id="ARBA00022692"/>
    </source>
</evidence>
<evidence type="ECO:0000256" key="9">
    <source>
        <dbReference type="ARBA" id="ARBA00023180"/>
    </source>
</evidence>
<evidence type="ECO:0000256" key="7">
    <source>
        <dbReference type="ARBA" id="ARBA00022989"/>
    </source>
</evidence>
<keyword evidence="7" id="KW-1133">Transmembrane helix</keyword>
<accession>A0A318ZRV9</accession>
<dbReference type="GO" id="GO:0005794">
    <property type="term" value="C:Golgi apparatus"/>
    <property type="evidence" value="ECO:0007669"/>
    <property type="project" value="TreeGrafter"/>
</dbReference>
<comment type="similarity">
    <text evidence="2">Belongs to the MNN1/MNT family.</text>
</comment>
<evidence type="ECO:0000313" key="10">
    <source>
        <dbReference type="EMBL" id="PYH49817.1"/>
    </source>
</evidence>
<evidence type="ECO:0000256" key="8">
    <source>
        <dbReference type="ARBA" id="ARBA00023136"/>
    </source>
</evidence>
<keyword evidence="3" id="KW-0328">Glycosyltransferase</keyword>
<dbReference type="GeneID" id="37079706"/>
<evidence type="ECO:0000256" key="1">
    <source>
        <dbReference type="ARBA" id="ARBA00004606"/>
    </source>
</evidence>
<protein>
    <recommendedName>
        <fullName evidence="12">Alpha-1,3-mannosyltransferase</fullName>
    </recommendedName>
</protein>
<dbReference type="PANTHER" id="PTHR31392:SF1">
    <property type="entry name" value="ALPHA-1,3-MANNOSYLTRANSFERASE MNN1-RELATED"/>
    <property type="match status" value="1"/>
</dbReference>
<dbReference type="SUPFAM" id="SSF53448">
    <property type="entry name" value="Nucleotide-diphospho-sugar transferases"/>
    <property type="match status" value="1"/>
</dbReference>
<dbReference type="InterPro" id="IPR022751">
    <property type="entry name" value="Alpha_mannosyltransferase"/>
</dbReference>
<dbReference type="OrthoDB" id="430354at2759"/>
<evidence type="ECO:0008006" key="12">
    <source>
        <dbReference type="Google" id="ProtNLM"/>
    </source>
</evidence>
<evidence type="ECO:0000256" key="4">
    <source>
        <dbReference type="ARBA" id="ARBA00022679"/>
    </source>
</evidence>
<organism evidence="10 11">
    <name type="scientific">Aspergillus saccharolyticus JOP 1030-1</name>
    <dbReference type="NCBI Taxonomy" id="1450539"/>
    <lineage>
        <taxon>Eukaryota</taxon>
        <taxon>Fungi</taxon>
        <taxon>Dikarya</taxon>
        <taxon>Ascomycota</taxon>
        <taxon>Pezizomycotina</taxon>
        <taxon>Eurotiomycetes</taxon>
        <taxon>Eurotiomycetidae</taxon>
        <taxon>Eurotiales</taxon>
        <taxon>Aspergillaceae</taxon>
        <taxon>Aspergillus</taxon>
        <taxon>Aspergillus subgen. Circumdati</taxon>
    </lineage>
</organism>
<dbReference type="RefSeq" id="XP_025435799.1">
    <property type="nucleotide sequence ID" value="XM_025578477.1"/>
</dbReference>
<dbReference type="Pfam" id="PF11051">
    <property type="entry name" value="Mannosyl_trans3"/>
    <property type="match status" value="1"/>
</dbReference>